<keyword evidence="3" id="KW-1185">Reference proteome</keyword>
<proteinExistence type="predicted"/>
<dbReference type="OrthoDB" id="1911848at2759"/>
<feature type="region of interest" description="Disordered" evidence="1">
    <location>
        <begin position="72"/>
        <end position="96"/>
    </location>
</feature>
<name>A0A8H7E2Z9_9EURO</name>
<dbReference type="EMBL" id="JAACFV010000131">
    <property type="protein sequence ID" value="KAF7504656.1"/>
    <property type="molecule type" value="Genomic_DNA"/>
</dbReference>
<dbReference type="AlphaFoldDB" id="A0A8H7E2Z9"/>
<evidence type="ECO:0000313" key="2">
    <source>
        <dbReference type="EMBL" id="KAF7504656.1"/>
    </source>
</evidence>
<gene>
    <name evidence="2" type="ORF">GJ744_002010</name>
</gene>
<organism evidence="2 3">
    <name type="scientific">Endocarpon pusillum</name>
    <dbReference type="NCBI Taxonomy" id="364733"/>
    <lineage>
        <taxon>Eukaryota</taxon>
        <taxon>Fungi</taxon>
        <taxon>Dikarya</taxon>
        <taxon>Ascomycota</taxon>
        <taxon>Pezizomycotina</taxon>
        <taxon>Eurotiomycetes</taxon>
        <taxon>Chaetothyriomycetidae</taxon>
        <taxon>Verrucariales</taxon>
        <taxon>Verrucariaceae</taxon>
        <taxon>Endocarpon</taxon>
    </lineage>
</organism>
<protein>
    <submittedName>
        <fullName evidence="2">Uncharacterized protein</fullName>
    </submittedName>
</protein>
<reference evidence="2" key="1">
    <citation type="submission" date="2020-02" db="EMBL/GenBank/DDBJ databases">
        <authorList>
            <person name="Palmer J.M."/>
        </authorList>
    </citation>
    <scope>NUCLEOTIDE SEQUENCE</scope>
    <source>
        <strain evidence="2">EPUS1.4</strain>
        <tissue evidence="2">Thallus</tissue>
    </source>
</reference>
<evidence type="ECO:0000256" key="1">
    <source>
        <dbReference type="SAM" id="MobiDB-lite"/>
    </source>
</evidence>
<dbReference type="Proteomes" id="UP000606974">
    <property type="component" value="Unassembled WGS sequence"/>
</dbReference>
<evidence type="ECO:0000313" key="3">
    <source>
        <dbReference type="Proteomes" id="UP000606974"/>
    </source>
</evidence>
<accession>A0A8H7E2Z9</accession>
<comment type="caution">
    <text evidence="2">The sequence shown here is derived from an EMBL/GenBank/DDBJ whole genome shotgun (WGS) entry which is preliminary data.</text>
</comment>
<sequence length="112" mass="12498">MFVQGRNHTRTLDNASNLPRSWLSVYDFLSSGRFHKSINSHNILFFSETDTGIPPERSSRASLKDPYFTGFALSRPDDQTASEPQGAAESEVGIHRHLDVQSDAGVCIARFQ</sequence>